<evidence type="ECO:0000313" key="12">
    <source>
        <dbReference type="Proteomes" id="UP000694553"/>
    </source>
</evidence>
<evidence type="ECO:0000256" key="4">
    <source>
        <dbReference type="ARBA" id="ARBA00022729"/>
    </source>
</evidence>
<evidence type="ECO:0000256" key="7">
    <source>
        <dbReference type="ARBA" id="ARBA00023180"/>
    </source>
</evidence>
<reference evidence="12" key="1">
    <citation type="submission" date="2019-10" db="EMBL/GenBank/DDBJ databases">
        <title>Corvus moneduloides (New Caledonian crow) genome, bCorMon1, primary haplotype.</title>
        <authorList>
            <person name="Rutz C."/>
            <person name="Fungtammasan C."/>
            <person name="Mountcastle J."/>
            <person name="Formenti G."/>
            <person name="Chow W."/>
            <person name="Howe K."/>
            <person name="Steele M.P."/>
            <person name="Fernandes J."/>
            <person name="Gilbert M.T.P."/>
            <person name="Fedrigo O."/>
            <person name="Jarvis E.D."/>
            <person name="Gemmell N."/>
        </authorList>
    </citation>
    <scope>NUCLEOTIDE SEQUENCE [LARGE SCALE GENOMIC DNA]</scope>
</reference>
<evidence type="ECO:0000256" key="9">
    <source>
        <dbReference type="SAM" id="SignalP"/>
    </source>
</evidence>
<dbReference type="OMA" id="ANCGGVQ"/>
<evidence type="ECO:0000256" key="6">
    <source>
        <dbReference type="ARBA" id="ARBA00023119"/>
    </source>
</evidence>
<dbReference type="Ensembl" id="ENSCMUT00000011593.2">
    <property type="protein sequence ID" value="ENSCMUP00000010760.2"/>
    <property type="gene ID" value="ENSCMUG00000006824.2"/>
</dbReference>
<dbReference type="GO" id="GO:0005615">
    <property type="term" value="C:extracellular space"/>
    <property type="evidence" value="ECO:0007669"/>
    <property type="project" value="TreeGrafter"/>
</dbReference>
<feature type="compositionally biased region" description="Basic and acidic residues" evidence="8">
    <location>
        <begin position="384"/>
        <end position="398"/>
    </location>
</feature>
<feature type="region of interest" description="Disordered" evidence="8">
    <location>
        <begin position="597"/>
        <end position="622"/>
    </location>
</feature>
<keyword evidence="7" id="KW-0325">Glycoprotein</keyword>
<feature type="signal peptide" evidence="9">
    <location>
        <begin position="1"/>
        <end position="34"/>
    </location>
</feature>
<organism evidence="11 12">
    <name type="scientific">Corvus moneduloides</name>
    <name type="common">New Caledonian crow</name>
    <dbReference type="NCBI Taxonomy" id="1196302"/>
    <lineage>
        <taxon>Eukaryota</taxon>
        <taxon>Metazoa</taxon>
        <taxon>Chordata</taxon>
        <taxon>Craniata</taxon>
        <taxon>Vertebrata</taxon>
        <taxon>Euteleostomi</taxon>
        <taxon>Archelosauria</taxon>
        <taxon>Archosauria</taxon>
        <taxon>Dinosauria</taxon>
        <taxon>Saurischia</taxon>
        <taxon>Theropoda</taxon>
        <taxon>Coelurosauria</taxon>
        <taxon>Aves</taxon>
        <taxon>Neognathae</taxon>
        <taxon>Neoaves</taxon>
        <taxon>Telluraves</taxon>
        <taxon>Australaves</taxon>
        <taxon>Passeriformes</taxon>
        <taxon>Corvoidea</taxon>
        <taxon>Corvidae</taxon>
        <taxon>Corvus</taxon>
    </lineage>
</organism>
<feature type="region of interest" description="Disordered" evidence="8">
    <location>
        <begin position="344"/>
        <end position="399"/>
    </location>
</feature>
<comment type="subcellular location">
    <subcellularLocation>
        <location evidence="1">Secreted</location>
        <location evidence="1">Extracellular space</location>
        <location evidence="1">Extracellular matrix</location>
    </subcellularLocation>
</comment>
<dbReference type="PANTHER" id="PTHR24023:SF918">
    <property type="entry name" value="COLLAGEN ALPHA-1(IX) CHAIN"/>
    <property type="match status" value="1"/>
</dbReference>
<reference evidence="11" key="2">
    <citation type="submission" date="2025-08" db="UniProtKB">
        <authorList>
            <consortium name="Ensembl"/>
        </authorList>
    </citation>
    <scope>IDENTIFICATION</scope>
</reference>
<dbReference type="Proteomes" id="UP000694553">
    <property type="component" value="Unassembled WGS sequence"/>
</dbReference>
<feature type="domain" description="Thrombospondin-like N-terminal" evidence="10">
    <location>
        <begin position="52"/>
        <end position="225"/>
    </location>
</feature>
<evidence type="ECO:0000256" key="2">
    <source>
        <dbReference type="ARBA" id="ARBA00022525"/>
    </source>
</evidence>
<keyword evidence="2" id="KW-0964">Secreted</keyword>
<feature type="compositionally biased region" description="Pro residues" evidence="8">
    <location>
        <begin position="472"/>
        <end position="482"/>
    </location>
</feature>
<dbReference type="InterPro" id="IPR008160">
    <property type="entry name" value="Collagen"/>
</dbReference>
<feature type="compositionally biased region" description="Low complexity" evidence="8">
    <location>
        <begin position="598"/>
        <end position="607"/>
    </location>
</feature>
<keyword evidence="5" id="KW-0677">Repeat</keyword>
<dbReference type="GO" id="GO:0005594">
    <property type="term" value="C:collagen type IX trimer"/>
    <property type="evidence" value="ECO:0007669"/>
    <property type="project" value="TreeGrafter"/>
</dbReference>
<dbReference type="SMART" id="SM00210">
    <property type="entry name" value="TSPN"/>
    <property type="match status" value="1"/>
</dbReference>
<evidence type="ECO:0000256" key="5">
    <source>
        <dbReference type="ARBA" id="ARBA00022737"/>
    </source>
</evidence>
<dbReference type="InterPro" id="IPR048287">
    <property type="entry name" value="TSPN-like_N"/>
</dbReference>
<feature type="chain" id="PRO_5043803607" description="Thrombospondin-like N-terminal domain-containing protein" evidence="9">
    <location>
        <begin position="35"/>
        <end position="652"/>
    </location>
</feature>
<name>A0A8C3DU94_CORMO</name>
<dbReference type="InterPro" id="IPR050149">
    <property type="entry name" value="Collagen_superfamily"/>
</dbReference>
<feature type="compositionally biased region" description="Low complexity" evidence="8">
    <location>
        <begin position="541"/>
        <end position="556"/>
    </location>
</feature>
<keyword evidence="6" id="KW-0176">Collagen</keyword>
<accession>A0A8C3DU94</accession>
<evidence type="ECO:0000313" key="11">
    <source>
        <dbReference type="Ensembl" id="ENSCMUP00000010760.2"/>
    </source>
</evidence>
<dbReference type="FunFam" id="2.60.120.200:FF:000085">
    <property type="entry name" value="collagen alpha-1(XXVII) chain isoform X1"/>
    <property type="match status" value="1"/>
</dbReference>
<dbReference type="Gene3D" id="2.60.120.200">
    <property type="match status" value="1"/>
</dbReference>
<evidence type="ECO:0000256" key="3">
    <source>
        <dbReference type="ARBA" id="ARBA00022530"/>
    </source>
</evidence>
<evidence type="ECO:0000256" key="8">
    <source>
        <dbReference type="SAM" id="MobiDB-lite"/>
    </source>
</evidence>
<dbReference type="SUPFAM" id="SSF49899">
    <property type="entry name" value="Concanavalin A-like lectins/glucanases"/>
    <property type="match status" value="1"/>
</dbReference>
<proteinExistence type="predicted"/>
<reference evidence="11" key="3">
    <citation type="submission" date="2025-09" db="UniProtKB">
        <authorList>
            <consortium name="Ensembl"/>
        </authorList>
    </citation>
    <scope>IDENTIFICATION</scope>
</reference>
<dbReference type="AlphaFoldDB" id="A0A8C3DU94"/>
<feature type="compositionally biased region" description="Polar residues" evidence="8">
    <location>
        <begin position="346"/>
        <end position="362"/>
    </location>
</feature>
<evidence type="ECO:0000259" key="10">
    <source>
        <dbReference type="SMART" id="SM00210"/>
    </source>
</evidence>
<protein>
    <recommendedName>
        <fullName evidence="10">Thrombospondin-like N-terminal domain-containing protein</fullName>
    </recommendedName>
</protein>
<evidence type="ECO:0000256" key="1">
    <source>
        <dbReference type="ARBA" id="ARBA00004498"/>
    </source>
</evidence>
<feature type="region of interest" description="Disordered" evidence="8">
    <location>
        <begin position="459"/>
        <end position="563"/>
    </location>
</feature>
<dbReference type="Pfam" id="PF01391">
    <property type="entry name" value="Collagen"/>
    <property type="match status" value="2"/>
</dbReference>
<dbReference type="GO" id="GO:0030198">
    <property type="term" value="P:extracellular matrix organization"/>
    <property type="evidence" value="ECO:0007669"/>
    <property type="project" value="TreeGrafter"/>
</dbReference>
<sequence>MHLGAERTRRGCISPAAQTKALLFIAICVAVGVAQVPKQAIDVLHQLGLVKDVQEPSETTVPSTSSPLPQGVRLTASGIVLSSDAHIESPVTQVIPSNLGHQFTLLVGLYSYRVSNAFLFSIRNKSRLQFGVQLLPRKVAVYSGGKQPVYFDYCVHNEQWHSFAIGIGDKTVSVFAECGNKYYSSEVLSEVETFDSEGVFTLGRMNSHSVSFEGVICQLDIIPSAEASANYCKYVKQQCRQAETYRSLHGASLVSDGLDVFSKMITDEENQDDISAYRWKEVSNVPVTNVAQIHFLPDHFELRNDSAWEFAETKPLVLEAWPQTELQENVNLALQQQEMSKKRNITKTPAGSYPNSSANTTEDAGRHSEPPLISPVKQSKTKSKGMEKAKQHLDEPNKKQQIFHTTLYSLLAELPLDNQLHPGREGAFDADETYHTENSYENGIDNYAYDYEDLGKMFERGSVRGPKGETGPPGPPGPPGLPGPSGKRGPRGIPGPHGNPGLPGLPGPKGPKGDPGFSPGRAKCGEKGDPGPMGFPGPPGIKGQKGPKGYPGLQGPRGEQGIPGMAGSIGAVGYPGRQGLAGPEGNPGPKGVRGFIGPPGEAGQPGPEGERGIPGLHGKRGPKGRQVKLLILVAIPAANVNPPRINSVTLFS</sequence>
<keyword evidence="4 9" id="KW-0732">Signal</keyword>
<keyword evidence="3" id="KW-0272">Extracellular matrix</keyword>
<keyword evidence="12" id="KW-1185">Reference proteome</keyword>
<dbReference type="InterPro" id="IPR013320">
    <property type="entry name" value="ConA-like_dom_sf"/>
</dbReference>
<accession>A0A8U7MUW5</accession>
<dbReference type="GO" id="GO:0030020">
    <property type="term" value="F:extracellular matrix structural constituent conferring tensile strength"/>
    <property type="evidence" value="ECO:0007669"/>
    <property type="project" value="TreeGrafter"/>
</dbReference>
<dbReference type="PANTHER" id="PTHR24023">
    <property type="entry name" value="COLLAGEN ALPHA"/>
    <property type="match status" value="1"/>
</dbReference>